<evidence type="ECO:0000256" key="3">
    <source>
        <dbReference type="ARBA" id="ARBA00023223"/>
    </source>
</evidence>
<name>D1KWT3_9CNID</name>
<dbReference type="SMR" id="D1KWT3"/>
<proteinExistence type="evidence at transcript level"/>
<dbReference type="InterPro" id="IPR011584">
    <property type="entry name" value="GFP-related"/>
</dbReference>
<dbReference type="Gene3D" id="3.30.1300.40">
    <property type="match status" value="1"/>
</dbReference>
<reference evidence="6" key="1">
    <citation type="journal article" date="2009" name="Mol. Biol. Evol.">
        <title>Novel internal regions of fluorescent proteins undergo divergent evolutionary patterns.</title>
        <authorList>
            <person name="Gruber D.F."/>
            <person name="DeSalle R."/>
            <person name="Lienau E.K."/>
            <person name="Tchernov D."/>
            <person name="Pieribone V.A."/>
            <person name="Kao H.T."/>
        </authorList>
    </citation>
    <scope>NUCLEOTIDE SEQUENCE</scope>
    <source>
        <strain evidence="6">Lizard Island 35</strain>
    </source>
</reference>
<feature type="region of interest" description="Disordered" evidence="5">
    <location>
        <begin position="220"/>
        <end position="250"/>
    </location>
</feature>
<protein>
    <submittedName>
        <fullName evidence="6">Fluorescent protein</fullName>
    </submittedName>
</protein>
<keyword evidence="4" id="KW-0599">Photoprotein</keyword>
<sequence length="250" mass="28559">MSAIKPDMKIKLHMKGAVNGHIFEIDGEGNGKPFEGKQTIELKVVDGGPLPFAFDILTTVFEYGNRVFAKYPPEIVDYFKQSFPEGYSWERSMMYEDGGICIATNNITLLKDAHGVDYFYYNIRFDGVNFPTNGPVMQKKTVKWEPSTEKMYVRDGVLKGDVNMALLIEGGGHNRCDFKTTYKARKAVPLPNYHFVDHRIEIVSHDRDYNHVKLCEHAEAHSGLPSSRKARQISTERIRHEGYSPNIHLR</sequence>
<accession>D1KWT3</accession>
<dbReference type="InterPro" id="IPR009017">
    <property type="entry name" value="GFP"/>
</dbReference>
<dbReference type="Pfam" id="PF01353">
    <property type="entry name" value="GFP"/>
    <property type="match status" value="1"/>
</dbReference>
<comment type="similarity">
    <text evidence="1">Belongs to the GFP family.</text>
</comment>
<evidence type="ECO:0000256" key="4">
    <source>
        <dbReference type="ARBA" id="ARBA00023262"/>
    </source>
</evidence>
<dbReference type="SUPFAM" id="SSF54511">
    <property type="entry name" value="GFP-like"/>
    <property type="match status" value="1"/>
</dbReference>
<organism evidence="6">
    <name type="scientific">Scleractinia sp. Lizard Island 35</name>
    <dbReference type="NCBI Taxonomy" id="666645"/>
    <lineage>
        <taxon>Eukaryota</taxon>
        <taxon>Metazoa</taxon>
        <taxon>Cnidaria</taxon>
        <taxon>Anthozoa</taxon>
        <taxon>Hexacorallia</taxon>
        <taxon>Scleractinia</taxon>
    </lineage>
</organism>
<dbReference type="Gene3D" id="2.40.155.10">
    <property type="entry name" value="Green fluorescent protein"/>
    <property type="match status" value="1"/>
</dbReference>
<dbReference type="EMBL" id="GQ385210">
    <property type="protein sequence ID" value="ACV52376.1"/>
    <property type="molecule type" value="mRNA"/>
</dbReference>
<keyword evidence="3" id="KW-0455">Luminescence</keyword>
<dbReference type="AlphaFoldDB" id="D1KWT3"/>
<evidence type="ECO:0000256" key="2">
    <source>
        <dbReference type="ARBA" id="ARBA00022991"/>
    </source>
</evidence>
<evidence type="ECO:0000256" key="1">
    <source>
        <dbReference type="ARBA" id="ARBA00008949"/>
    </source>
</evidence>
<evidence type="ECO:0000256" key="5">
    <source>
        <dbReference type="SAM" id="MobiDB-lite"/>
    </source>
</evidence>
<keyword evidence="2" id="KW-0157">Chromophore</keyword>
<evidence type="ECO:0000313" key="6">
    <source>
        <dbReference type="EMBL" id="ACV52376.1"/>
    </source>
</evidence>
<dbReference type="GO" id="GO:0008218">
    <property type="term" value="P:bioluminescence"/>
    <property type="evidence" value="ECO:0007669"/>
    <property type="project" value="UniProtKB-KW"/>
</dbReference>